<evidence type="ECO:0000313" key="2">
    <source>
        <dbReference type="Proteomes" id="UP000237347"/>
    </source>
</evidence>
<sequence>MKVGARVTVHRERSSLSGEKVLASDLGVLIGISLLSKGGKLLHLFVTLLWALDKVSIWVQVHNIPGGCPDHIDRDCDLWIESDGTLDSSDQEYGA</sequence>
<reference evidence="1 2" key="1">
    <citation type="journal article" date="2018" name="Sci. Data">
        <title>The draft genome sequence of cork oak.</title>
        <authorList>
            <person name="Ramos A.M."/>
            <person name="Usie A."/>
            <person name="Barbosa P."/>
            <person name="Barros P.M."/>
            <person name="Capote T."/>
            <person name="Chaves I."/>
            <person name="Simoes F."/>
            <person name="Abreu I."/>
            <person name="Carrasquinho I."/>
            <person name="Faro C."/>
            <person name="Guimaraes J.B."/>
            <person name="Mendonca D."/>
            <person name="Nobrega F."/>
            <person name="Rodrigues L."/>
            <person name="Saibo N.J.M."/>
            <person name="Varela M.C."/>
            <person name="Egas C."/>
            <person name="Matos J."/>
            <person name="Miguel C.M."/>
            <person name="Oliveira M.M."/>
            <person name="Ricardo C.P."/>
            <person name="Goncalves S."/>
        </authorList>
    </citation>
    <scope>NUCLEOTIDE SEQUENCE [LARGE SCALE GENOMIC DNA]</scope>
    <source>
        <strain evidence="2">cv. HL8</strain>
    </source>
</reference>
<dbReference type="Proteomes" id="UP000237347">
    <property type="component" value="Unassembled WGS sequence"/>
</dbReference>
<dbReference type="AlphaFoldDB" id="A0AAW0IE31"/>
<dbReference type="EMBL" id="PKMF04001473">
    <property type="protein sequence ID" value="KAK7812559.1"/>
    <property type="molecule type" value="Genomic_DNA"/>
</dbReference>
<organism evidence="1 2">
    <name type="scientific">Quercus suber</name>
    <name type="common">Cork oak</name>
    <dbReference type="NCBI Taxonomy" id="58331"/>
    <lineage>
        <taxon>Eukaryota</taxon>
        <taxon>Viridiplantae</taxon>
        <taxon>Streptophyta</taxon>
        <taxon>Embryophyta</taxon>
        <taxon>Tracheophyta</taxon>
        <taxon>Spermatophyta</taxon>
        <taxon>Magnoliopsida</taxon>
        <taxon>eudicotyledons</taxon>
        <taxon>Gunneridae</taxon>
        <taxon>Pentapetalae</taxon>
        <taxon>rosids</taxon>
        <taxon>fabids</taxon>
        <taxon>Fagales</taxon>
        <taxon>Fagaceae</taxon>
        <taxon>Quercus</taxon>
    </lineage>
</organism>
<protein>
    <submittedName>
        <fullName evidence="1">Uncharacterized protein</fullName>
    </submittedName>
</protein>
<comment type="caution">
    <text evidence="1">The sequence shown here is derived from an EMBL/GenBank/DDBJ whole genome shotgun (WGS) entry which is preliminary data.</text>
</comment>
<proteinExistence type="predicted"/>
<keyword evidence="2" id="KW-1185">Reference proteome</keyword>
<name>A0AAW0IE31_QUESU</name>
<accession>A0AAW0IE31</accession>
<evidence type="ECO:0000313" key="1">
    <source>
        <dbReference type="EMBL" id="KAK7812559.1"/>
    </source>
</evidence>
<gene>
    <name evidence="1" type="ORF">CFP56_007576</name>
</gene>